<evidence type="ECO:0000259" key="9">
    <source>
        <dbReference type="PROSITE" id="PS51232"/>
    </source>
</evidence>
<dbReference type="GO" id="GO:0016020">
    <property type="term" value="C:membrane"/>
    <property type="evidence" value="ECO:0007669"/>
    <property type="project" value="UniProtKB-SubCell"/>
</dbReference>
<dbReference type="InterPro" id="IPR014768">
    <property type="entry name" value="GBD/FH3_dom"/>
</dbReference>
<name>A0A1I8IIZ2_9PLAT</name>
<dbReference type="InterPro" id="IPR015425">
    <property type="entry name" value="FH2_Formin"/>
</dbReference>
<dbReference type="GO" id="GO:0051015">
    <property type="term" value="F:actin filament binding"/>
    <property type="evidence" value="ECO:0007669"/>
    <property type="project" value="TreeGrafter"/>
</dbReference>
<dbReference type="Gene3D" id="1.20.1070.10">
    <property type="entry name" value="Rhodopsin 7-helix transmembrane proteins"/>
    <property type="match status" value="2"/>
</dbReference>
<dbReference type="GO" id="GO:0016477">
    <property type="term" value="P:cell migration"/>
    <property type="evidence" value="ECO:0007669"/>
    <property type="project" value="TreeGrafter"/>
</dbReference>
<dbReference type="InterPro" id="IPR000276">
    <property type="entry name" value="GPCR_Rhodpsn"/>
</dbReference>
<reference evidence="12" key="1">
    <citation type="submission" date="2016-11" db="UniProtKB">
        <authorList>
            <consortium name="WormBaseParasite"/>
        </authorList>
    </citation>
    <scope>IDENTIFICATION</scope>
</reference>
<dbReference type="PROSITE" id="PS50262">
    <property type="entry name" value="G_PROTEIN_RECEP_F1_2"/>
    <property type="match status" value="1"/>
</dbReference>
<dbReference type="InterPro" id="IPR011989">
    <property type="entry name" value="ARM-like"/>
</dbReference>
<dbReference type="InterPro" id="IPR010472">
    <property type="entry name" value="FH3_dom"/>
</dbReference>
<comment type="subcellular location">
    <subcellularLocation>
        <location evidence="1">Membrane</location>
    </subcellularLocation>
</comment>
<dbReference type="Pfam" id="PF00001">
    <property type="entry name" value="7tm_1"/>
    <property type="match status" value="1"/>
</dbReference>
<feature type="region of interest" description="Disordered" evidence="6">
    <location>
        <begin position="802"/>
        <end position="836"/>
    </location>
</feature>
<keyword evidence="4 7" id="KW-0472">Membrane</keyword>
<protein>
    <submittedName>
        <fullName evidence="12">FH2 domain-containing protein</fullName>
    </submittedName>
</protein>
<feature type="compositionally biased region" description="Low complexity" evidence="6">
    <location>
        <begin position="7"/>
        <end position="27"/>
    </location>
</feature>
<dbReference type="Pfam" id="PF06371">
    <property type="entry name" value="Drf_GBD"/>
    <property type="match status" value="1"/>
</dbReference>
<feature type="region of interest" description="Disordered" evidence="6">
    <location>
        <begin position="302"/>
        <end position="420"/>
    </location>
</feature>
<dbReference type="GO" id="GO:0004930">
    <property type="term" value="F:G protein-coupled receptor activity"/>
    <property type="evidence" value="ECO:0007669"/>
    <property type="project" value="InterPro"/>
</dbReference>
<evidence type="ECO:0000313" key="12">
    <source>
        <dbReference type="WBParaSite" id="maker-uti_cns_0013286-snap-gene-0.3-mRNA-1"/>
    </source>
</evidence>
<dbReference type="GO" id="GO:0008360">
    <property type="term" value="P:regulation of cell shape"/>
    <property type="evidence" value="ECO:0007669"/>
    <property type="project" value="TreeGrafter"/>
</dbReference>
<feature type="domain" description="G-protein coupled receptors family 1 profile" evidence="8">
    <location>
        <begin position="1080"/>
        <end position="1327"/>
    </location>
</feature>
<feature type="transmembrane region" description="Helical" evidence="7">
    <location>
        <begin position="1067"/>
        <end position="1088"/>
    </location>
</feature>
<dbReference type="PROSITE" id="PS51444">
    <property type="entry name" value="FH2"/>
    <property type="match status" value="1"/>
</dbReference>
<evidence type="ECO:0000259" key="10">
    <source>
        <dbReference type="PROSITE" id="PS51444"/>
    </source>
</evidence>
<dbReference type="Proteomes" id="UP000095280">
    <property type="component" value="Unplaced"/>
</dbReference>
<feature type="region of interest" description="Disordered" evidence="6">
    <location>
        <begin position="1001"/>
        <end position="1027"/>
    </location>
</feature>
<evidence type="ECO:0000256" key="4">
    <source>
        <dbReference type="ARBA" id="ARBA00023136"/>
    </source>
</evidence>
<dbReference type="CDD" id="cd00637">
    <property type="entry name" value="7tm_classA_rhodopsin-like"/>
    <property type="match status" value="1"/>
</dbReference>
<keyword evidence="2 7" id="KW-0812">Transmembrane</keyword>
<dbReference type="GO" id="GO:0030866">
    <property type="term" value="P:cortical actin cytoskeleton organization"/>
    <property type="evidence" value="ECO:0007669"/>
    <property type="project" value="TreeGrafter"/>
</dbReference>
<feature type="compositionally biased region" description="Low complexity" evidence="6">
    <location>
        <begin position="340"/>
        <end position="377"/>
    </location>
</feature>
<dbReference type="SMART" id="SM00498">
    <property type="entry name" value="FH2"/>
    <property type="match status" value="1"/>
</dbReference>
<keyword evidence="11" id="KW-1185">Reference proteome</keyword>
<dbReference type="SMART" id="SM01139">
    <property type="entry name" value="Drf_FH3"/>
    <property type="match status" value="1"/>
</dbReference>
<dbReference type="PROSITE" id="PS51232">
    <property type="entry name" value="GBD_FH3"/>
    <property type="match status" value="1"/>
</dbReference>
<dbReference type="InterPro" id="IPR042201">
    <property type="entry name" value="FH2_Formin_sf"/>
</dbReference>
<feature type="compositionally biased region" description="Basic and acidic residues" evidence="6">
    <location>
        <begin position="316"/>
        <end position="339"/>
    </location>
</feature>
<feature type="transmembrane region" description="Helical" evidence="7">
    <location>
        <begin position="1100"/>
        <end position="1117"/>
    </location>
</feature>
<feature type="compositionally biased region" description="Pro residues" evidence="6">
    <location>
        <begin position="387"/>
        <end position="413"/>
    </location>
</feature>
<evidence type="ECO:0000313" key="11">
    <source>
        <dbReference type="Proteomes" id="UP000095280"/>
    </source>
</evidence>
<evidence type="ECO:0000259" key="8">
    <source>
        <dbReference type="PROSITE" id="PS50262"/>
    </source>
</evidence>
<feature type="transmembrane region" description="Helical" evidence="7">
    <location>
        <begin position="1185"/>
        <end position="1210"/>
    </location>
</feature>
<proteinExistence type="inferred from homology"/>
<feature type="compositionally biased region" description="Basic and acidic residues" evidence="6">
    <location>
        <begin position="802"/>
        <end position="827"/>
    </location>
</feature>
<evidence type="ECO:0000256" key="7">
    <source>
        <dbReference type="SAM" id="Phobius"/>
    </source>
</evidence>
<organism evidence="11 12">
    <name type="scientific">Macrostomum lignano</name>
    <dbReference type="NCBI Taxonomy" id="282301"/>
    <lineage>
        <taxon>Eukaryota</taxon>
        <taxon>Metazoa</taxon>
        <taxon>Spiralia</taxon>
        <taxon>Lophotrochozoa</taxon>
        <taxon>Platyhelminthes</taxon>
        <taxon>Rhabditophora</taxon>
        <taxon>Macrostomorpha</taxon>
        <taxon>Macrostomida</taxon>
        <taxon>Macrostomidae</taxon>
        <taxon>Macrostomum</taxon>
    </lineage>
</organism>
<comment type="similarity">
    <text evidence="5">Belongs to the formin homology family.</text>
</comment>
<feature type="domain" description="FH2" evidence="10">
    <location>
        <begin position="424"/>
        <end position="821"/>
    </location>
</feature>
<feature type="region of interest" description="Disordered" evidence="6">
    <location>
        <begin position="1"/>
        <end position="64"/>
    </location>
</feature>
<dbReference type="Gene3D" id="1.20.58.2220">
    <property type="entry name" value="Formin, FH2 domain"/>
    <property type="match status" value="1"/>
</dbReference>
<dbReference type="Pfam" id="PF02181">
    <property type="entry name" value="FH2"/>
    <property type="match status" value="1"/>
</dbReference>
<dbReference type="GO" id="GO:0031267">
    <property type="term" value="F:small GTPase binding"/>
    <property type="evidence" value="ECO:0007669"/>
    <property type="project" value="InterPro"/>
</dbReference>
<feature type="compositionally biased region" description="Low complexity" evidence="6">
    <location>
        <begin position="1834"/>
        <end position="1847"/>
    </location>
</feature>
<accession>A0A1I8IIZ2</accession>
<dbReference type="InterPro" id="IPR017452">
    <property type="entry name" value="GPCR_Rhodpsn_7TM"/>
</dbReference>
<feature type="transmembrane region" description="Helical" evidence="7">
    <location>
        <begin position="1146"/>
        <end position="1164"/>
    </location>
</feature>
<dbReference type="InterPro" id="IPR010473">
    <property type="entry name" value="GTPase-bd"/>
</dbReference>
<feature type="compositionally biased region" description="Low complexity" evidence="6">
    <location>
        <begin position="45"/>
        <end position="61"/>
    </location>
</feature>
<dbReference type="InterPro" id="IPR016024">
    <property type="entry name" value="ARM-type_fold"/>
</dbReference>
<dbReference type="WBParaSite" id="maker-uti_cns_0013286-snap-gene-0.3-mRNA-1">
    <property type="protein sequence ID" value="maker-uti_cns_0013286-snap-gene-0.3-mRNA-1"/>
    <property type="gene ID" value="maker-uti_cns_0013286-snap-gene-0.3"/>
</dbReference>
<dbReference type="GO" id="GO:0005829">
    <property type="term" value="C:cytosol"/>
    <property type="evidence" value="ECO:0007669"/>
    <property type="project" value="TreeGrafter"/>
</dbReference>
<evidence type="ECO:0000256" key="6">
    <source>
        <dbReference type="SAM" id="MobiDB-lite"/>
    </source>
</evidence>
<dbReference type="PANTHER" id="PTHR45857:SF4">
    <property type="entry name" value="FORMIN-LIKE PROTEIN"/>
    <property type="match status" value="1"/>
</dbReference>
<feature type="transmembrane region" description="Helical" evidence="7">
    <location>
        <begin position="1244"/>
        <end position="1271"/>
    </location>
</feature>
<sequence>SEEPLLNGHSDGQQHQQQNQQYGQSSSKRSCWRRLSMQCSSGRGQHQPQHLALQTQQQQQPDESLLSDLHNGVKCMRVLFNNQRACQRTFQDKTAVSIIARCVLHPRYATKTLVLELLAALCMLDGMHAQVLDAFDSLRERVGERRRWETLMTCFRRHEALPAEQYSLEFMVSCARFINIVQNVSNDEQLGQRVCLQAEFAQLGLEEFLRGLHGKYGDERLNSQIEAIFDNTIDVAGLFIDSVAKQAAVARAAALEEELYQTQDRQRRAEDEAAQIMAELRERLQNREADCATLQAEKERAVQQMQHSLRAASHSAGERERQLEQTVRELEARLRESESALKAAQQAAKSSTPPSAPAAPAAANSSSSSSSNGAGAARRQLPRCAATPPPPPPPPPPPGGAPPPPPPPPPPFGAAPAAPAGMQVRQPVIPKHRLPLLNWTAIPPSGCRGTVFMDMNDERARRRIDVDDFEDKFKLSANGGASDKAAAAATAAALKTKKERPTLLGHDRFRNLAVTRHKVESMRLSFADLAAAVDSLDADKVSADLAEILLRQGVPTEEEVRSYRRYEFAEGRRVDALSEQDQLLVALCRVPMLERKLQALRYAGQFEENFSGVEPPLRAVVAASMTLEKSVKFKKVLELILGLGNYLNSHKRGLTYGFRLCSLATLQDTKSGDRKWTLLHFLVELIDQHFPDLANFESDLRHCEKAASINLDNVRADASQLISGLEQLRSLAKETNSNRLRDFLQANSDRVERLKTDLKTAEECYSLVKTRFGEGMQQVASDAFFSILHRFHCDVTKARSENEQRRAAAAELERASGKRKDSEDLGQQRRTPRKHTRTIEDGALDDIMSDFSRGALLVDDGLRRKRKTARDRLPQIRSSAAAEDCACGCSSDSCSTVACSAALSSICLRRSSSLNFDGFLCPSKQSHQMARQENPMTPTLRPMARPIHFSGDDDASASNVLVGLTVLPAVEVIGIFVGVGFGIGAGVDAVEVLVNDDGLTSPMQNGPGTDAAVPGRQWGTRSGRSWSRCSLTGLTSQSKQALRDMPLEESPHEALTDEHRLLHHATALLTIGVEALLVLGNLLPPLVVFRAKSSAERTNLDLIVAALSVTDILSVLVPEPPWIVAYFRGTWQRDARACNLHQLTALWFQLASMLIVVLLVLDRARCVRRMLDEPMPLPVDTRNSVLLGCLLLTCYCLTLLTATLPLLGFAPSAVAEKSGPDGELVSGFCVSWLARQPNGFRESVFFVVFASIAGLCLACVLSTNLVIICLWQRKQTAAQKAAEQDDATASAADLLIEEEQFLEMGRFIETMRVTALISLVFCCTWIPTLHQSVRWCSNSSRVAPGCLVSRVSRVCLRRGWRAASVRCRAVLGRGCAAIRLGQPSGSRQQLVSVSRLYAAPRIDCAVASAGIDNDTFGPAAAFSCTSSSAEIAVEHTISRLELARWPLLLKLMLLSLLHGRSQRWCQEVQPAAQPAANEQLTRRGATDAVADVVIGGHCVHLGHYCRPVQPKLLRHQGNCRAGVDDKLAFLAVDEQHDCRSSVSACWSDCEDGHLGVTRAFDSSFCMSCHRHRCLPLPLPLPLPPLPLPLPPLPLPPLSLPLTDALCGALKGFESRLNDFQQLGSIGVASKAEHELMKYCSRRSRKISMFVDGSSWPSVGRLVAIVITLLSEAEVLAGLRYSNLSVSPPLVMYAQLSTTLSGVFNPLIYAVCSHSYREGYLRVFCGCCCCCRRCRWWCFRCCIGSGGGGRAALGSSDDDPIDLPISSAMAAAAVGAPSSSSSAAPGSGFGGLPRDQTVHSLLPHSASSRFSGIACSIAAASTRPAATAATAAAAPANSSSADSGSGYAQLGPQSDGEEGAAAAATEEKPAATRNFEEHCNSNQEAGTETGSHLVRRLLVVVFVAAAAVVLVAPVSHPPQLHSLGLLGHGHTMVGVGRHAAQSFAERSGGECRTKFGVDSEHCASVQPCQASKFHQHVDRICLHQLWLHWSLVFTRAELLDLQDVAIEATNLQNQLTDDGQHVNDELAITPGLIAA</sequence>
<dbReference type="Pfam" id="PF06367">
    <property type="entry name" value="Drf_FH3"/>
    <property type="match status" value="1"/>
</dbReference>
<keyword evidence="3 7" id="KW-1133">Transmembrane helix</keyword>
<dbReference type="InterPro" id="IPR043592">
    <property type="entry name" value="FMNL_animal"/>
</dbReference>
<dbReference type="SUPFAM" id="SSF48371">
    <property type="entry name" value="ARM repeat"/>
    <property type="match status" value="1"/>
</dbReference>
<evidence type="ECO:0000256" key="5">
    <source>
        <dbReference type="ARBA" id="ARBA00023449"/>
    </source>
</evidence>
<feature type="domain" description="GBD/FH3" evidence="9">
    <location>
        <begin position="1"/>
        <end position="342"/>
    </location>
</feature>
<dbReference type="SMART" id="SM01140">
    <property type="entry name" value="Drf_GBD"/>
    <property type="match status" value="1"/>
</dbReference>
<dbReference type="SUPFAM" id="SSF81321">
    <property type="entry name" value="Family A G protein-coupled receptor-like"/>
    <property type="match status" value="2"/>
</dbReference>
<feature type="region of interest" description="Disordered" evidence="6">
    <location>
        <begin position="1834"/>
        <end position="1869"/>
    </location>
</feature>
<dbReference type="SUPFAM" id="SSF101447">
    <property type="entry name" value="Formin homology 2 domain (FH2 domain)"/>
    <property type="match status" value="1"/>
</dbReference>
<evidence type="ECO:0000256" key="1">
    <source>
        <dbReference type="ARBA" id="ARBA00004370"/>
    </source>
</evidence>
<dbReference type="Gene3D" id="1.25.10.10">
    <property type="entry name" value="Leucine-rich Repeat Variant"/>
    <property type="match status" value="1"/>
</dbReference>
<evidence type="ECO:0000256" key="2">
    <source>
        <dbReference type="ARBA" id="ARBA00022692"/>
    </source>
</evidence>
<evidence type="ECO:0000256" key="3">
    <source>
        <dbReference type="ARBA" id="ARBA00022989"/>
    </source>
</evidence>
<dbReference type="PANTHER" id="PTHR45857">
    <property type="entry name" value="FORMIN-LIKE PROTEIN"/>
    <property type="match status" value="1"/>
</dbReference>